<gene>
    <name evidence="2" type="ORF">EEDITHA_LOCUS10860</name>
</gene>
<organism evidence="2 3">
    <name type="scientific">Euphydryas editha</name>
    <name type="common">Edith's checkerspot</name>
    <dbReference type="NCBI Taxonomy" id="104508"/>
    <lineage>
        <taxon>Eukaryota</taxon>
        <taxon>Metazoa</taxon>
        <taxon>Ecdysozoa</taxon>
        <taxon>Arthropoda</taxon>
        <taxon>Hexapoda</taxon>
        <taxon>Insecta</taxon>
        <taxon>Pterygota</taxon>
        <taxon>Neoptera</taxon>
        <taxon>Endopterygota</taxon>
        <taxon>Lepidoptera</taxon>
        <taxon>Glossata</taxon>
        <taxon>Ditrysia</taxon>
        <taxon>Papilionoidea</taxon>
        <taxon>Nymphalidae</taxon>
        <taxon>Nymphalinae</taxon>
        <taxon>Euphydryas</taxon>
    </lineage>
</organism>
<dbReference type="SUPFAM" id="SSF56672">
    <property type="entry name" value="DNA/RNA polymerases"/>
    <property type="match status" value="1"/>
</dbReference>
<name>A0AAU9UCD2_EUPED</name>
<dbReference type="InterPro" id="IPR000477">
    <property type="entry name" value="RT_dom"/>
</dbReference>
<dbReference type="Proteomes" id="UP001153954">
    <property type="component" value="Unassembled WGS sequence"/>
</dbReference>
<reference evidence="2" key="1">
    <citation type="submission" date="2022-03" db="EMBL/GenBank/DDBJ databases">
        <authorList>
            <person name="Tunstrom K."/>
        </authorList>
    </citation>
    <scope>NUCLEOTIDE SEQUENCE</scope>
</reference>
<dbReference type="PANTHER" id="PTHR33332">
    <property type="entry name" value="REVERSE TRANSCRIPTASE DOMAIN-CONTAINING PROTEIN"/>
    <property type="match status" value="1"/>
</dbReference>
<dbReference type="AlphaFoldDB" id="A0AAU9UCD2"/>
<dbReference type="InterPro" id="IPR043502">
    <property type="entry name" value="DNA/RNA_pol_sf"/>
</dbReference>
<protein>
    <recommendedName>
        <fullName evidence="1">Reverse transcriptase domain-containing protein</fullName>
    </recommendedName>
</protein>
<accession>A0AAU9UCD2</accession>
<keyword evidence="3" id="KW-1185">Reference proteome</keyword>
<sequence length="347" mass="39296">MKMSNAAEMTPSDRGSARHLEVRFLGKCHIYVSFEGTYPSYMQQETRTGAAVAGVMFHIPTSDLFQKRSVRDQSHDAYGVFCDLSKAFDCVQHQTLIRKLHHYGIRGTALDFVTSYLSGRTQSVVINDKRSPGSLVTMGAPQGSILGPFLFLVYINDLPHLVRDDHEIVLFADDTSILFKVKRGQNSLDDVNRALSKIIHWFNVNNLLLNESKTKCVRFTLPNVKLATTSIRIRDKEIELVDQAVFLGITLDSKLQWGPHIGKLSGRLSSAAYAVKKNTPVDGYQNRAISIFQLFPQHRNCIRMYNTLPGNVQDLSLNKFKHFIKSKLCSKTYYSIKDFLNDKAAWQ</sequence>
<evidence type="ECO:0000313" key="3">
    <source>
        <dbReference type="Proteomes" id="UP001153954"/>
    </source>
</evidence>
<comment type="caution">
    <text evidence="2">The sequence shown here is derived from an EMBL/GenBank/DDBJ whole genome shotgun (WGS) entry which is preliminary data.</text>
</comment>
<feature type="domain" description="Reverse transcriptase" evidence="1">
    <location>
        <begin position="1"/>
        <end position="251"/>
    </location>
</feature>
<dbReference type="PROSITE" id="PS50878">
    <property type="entry name" value="RT_POL"/>
    <property type="match status" value="1"/>
</dbReference>
<evidence type="ECO:0000313" key="2">
    <source>
        <dbReference type="EMBL" id="CAH2095400.1"/>
    </source>
</evidence>
<proteinExistence type="predicted"/>
<dbReference type="GO" id="GO:0071897">
    <property type="term" value="P:DNA biosynthetic process"/>
    <property type="evidence" value="ECO:0007669"/>
    <property type="project" value="UniProtKB-ARBA"/>
</dbReference>
<dbReference type="Pfam" id="PF00078">
    <property type="entry name" value="RVT_1"/>
    <property type="match status" value="1"/>
</dbReference>
<evidence type="ECO:0000259" key="1">
    <source>
        <dbReference type="PROSITE" id="PS50878"/>
    </source>
</evidence>
<dbReference type="EMBL" id="CAKOGL010000015">
    <property type="protein sequence ID" value="CAH2095400.1"/>
    <property type="molecule type" value="Genomic_DNA"/>
</dbReference>